<name>A0ABR7M121_9ACTN</name>
<reference evidence="2 3" key="1">
    <citation type="submission" date="2020-06" db="EMBL/GenBank/DDBJ databases">
        <title>Actinomadura xiongansis sp. nov., isolated from soil of Baiyangdian.</title>
        <authorList>
            <person name="Zhang X."/>
        </authorList>
    </citation>
    <scope>NUCLEOTIDE SEQUENCE [LARGE SCALE GENOMIC DNA]</scope>
    <source>
        <strain evidence="2 3">HBUM206468</strain>
    </source>
</reference>
<dbReference type="InterPro" id="IPR000415">
    <property type="entry name" value="Nitroreductase-like"/>
</dbReference>
<gene>
    <name evidence="2" type="ORF">HKK74_34200</name>
</gene>
<dbReference type="EMBL" id="JABVEC010000042">
    <property type="protein sequence ID" value="MBC6470504.1"/>
    <property type="molecule type" value="Genomic_DNA"/>
</dbReference>
<protein>
    <recommendedName>
        <fullName evidence="4">Nitroreductase domain-containing protein</fullName>
    </recommendedName>
</protein>
<dbReference type="RefSeq" id="WP_187247546.1">
    <property type="nucleotide sequence ID" value="NZ_BAAAOK010000022.1"/>
</dbReference>
<dbReference type="NCBIfam" id="NF047509">
    <property type="entry name" value="Rv3131_FMN_oxido"/>
    <property type="match status" value="1"/>
</dbReference>
<dbReference type="Proteomes" id="UP000805614">
    <property type="component" value="Unassembled WGS sequence"/>
</dbReference>
<evidence type="ECO:0000256" key="1">
    <source>
        <dbReference type="SAM" id="MobiDB-lite"/>
    </source>
</evidence>
<dbReference type="SUPFAM" id="SSF55469">
    <property type="entry name" value="FMN-dependent nitroreductase-like"/>
    <property type="match status" value="1"/>
</dbReference>
<proteinExistence type="predicted"/>
<evidence type="ECO:0000313" key="2">
    <source>
        <dbReference type="EMBL" id="MBC6470504.1"/>
    </source>
</evidence>
<dbReference type="Gene3D" id="3.40.109.10">
    <property type="entry name" value="NADH Oxidase"/>
    <property type="match status" value="1"/>
</dbReference>
<keyword evidence="3" id="KW-1185">Reference proteome</keyword>
<feature type="region of interest" description="Disordered" evidence="1">
    <location>
        <begin position="187"/>
        <end position="221"/>
    </location>
</feature>
<comment type="caution">
    <text evidence="2">The sequence shown here is derived from an EMBL/GenBank/DDBJ whole genome shotgun (WGS) entry which is preliminary data.</text>
</comment>
<organism evidence="2 3">
    <name type="scientific">Actinomadura alba</name>
    <dbReference type="NCBI Taxonomy" id="406431"/>
    <lineage>
        <taxon>Bacteria</taxon>
        <taxon>Bacillati</taxon>
        <taxon>Actinomycetota</taxon>
        <taxon>Actinomycetes</taxon>
        <taxon>Streptosporangiales</taxon>
        <taxon>Thermomonosporaceae</taxon>
        <taxon>Actinomadura</taxon>
    </lineage>
</organism>
<sequence>MNTTDALERQKIVRSLVDAAVWAPSVHNTQPWWFETRDLTVMLHADTDRRLDVADPDGREMFISCGAALYTLRLAVRQLGHVPLVRTFADPERPALVAEVSVGPPQPALEEESRAYAQIRRRRTHRGGFSSARLPVGLPRRLGVVASNEGSALRVVTDSGTRTALAALTKAAEQIQRQSPDYVAELARWSPPPGRLRSDGVRDDAYPREPEQIGPDFATRDYARGKGWGRPGGGAGRAVGVVALLVTREDTRADWLRCGQALQCVLLRAAEANVSAAFHTQALEVPELREFIRSRFCGGAHPQMIMRLGVAGGMPGGGMPGGVRRSSADVIRREL</sequence>
<evidence type="ECO:0008006" key="4">
    <source>
        <dbReference type="Google" id="ProtNLM"/>
    </source>
</evidence>
<evidence type="ECO:0000313" key="3">
    <source>
        <dbReference type="Proteomes" id="UP000805614"/>
    </source>
</evidence>
<accession>A0ABR7M121</accession>
<feature type="compositionally biased region" description="Basic and acidic residues" evidence="1">
    <location>
        <begin position="196"/>
        <end position="211"/>
    </location>
</feature>